<evidence type="ECO:0000313" key="12">
    <source>
        <dbReference type="Proteomes" id="UP000234335"/>
    </source>
</evidence>
<dbReference type="SFLD" id="SFLDG01065">
    <property type="entry name" value="anaerobic_coproporphyrinogen-I"/>
    <property type="match status" value="2"/>
</dbReference>
<sequence length="374" mass="44311">MEKVGCYIHIPFCQKKCYYCDFCAYMNVETRIDSYIKNLIKEIRLYQDRLSVDIDSIYIGGGTPSYIDPRYIKEIVDEVSKFKISDLKEFTIECNPNSISQDKLLLYRDLGINRISLGVQSFDDKVLKAIGRNHTANIALNDIELIRKMGFDNLSFDLMLNLPQQNYKSVKKDLDLVKKISPEHISWYSLILEEGSRFYSLDKKGKLDLMDDDQEVDIFNEIIEQLENIGLHRYEISNFAKKGKDSYHNKKYWEANGYIAFGMSASGYLTNYRYTNTKNFIQYNDRINDYKLPIEDYYYVDKAEREKEYIIFKLRETEGINLEEFKEKFACDFIEKYSKEIEKFEGQNFFIIDTHFKFSQEGMNLSNEFLRLII</sequence>
<dbReference type="SMART" id="SM00729">
    <property type="entry name" value="Elp3"/>
    <property type="match status" value="1"/>
</dbReference>
<comment type="function">
    <text evidence="9">Probably acts as a heme chaperone, transferring heme to an unknown acceptor. Binds one molecule of heme per monomer, possibly covalently. Binds 1 [4Fe-4S] cluster. The cluster is coordinated with 3 cysteines and an exchangeable S-adenosyl-L-methionine.</text>
</comment>
<keyword evidence="4 9" id="KW-0949">S-adenosyl-L-methionine</keyword>
<keyword evidence="5 9" id="KW-0479">Metal-binding</keyword>
<dbReference type="Pfam" id="PF04055">
    <property type="entry name" value="Radical_SAM"/>
    <property type="match status" value="1"/>
</dbReference>
<evidence type="ECO:0000313" key="11">
    <source>
        <dbReference type="EMBL" id="PKZ16502.1"/>
    </source>
</evidence>
<feature type="domain" description="Radical SAM core" evidence="10">
    <location>
        <begin position="1"/>
        <end position="232"/>
    </location>
</feature>
<dbReference type="PANTHER" id="PTHR13932">
    <property type="entry name" value="COPROPORPHYRINIGEN III OXIDASE"/>
    <property type="match status" value="1"/>
</dbReference>
<dbReference type="RefSeq" id="WP_101540525.1">
    <property type="nucleotide sequence ID" value="NZ_CALTZC010000013.1"/>
</dbReference>
<evidence type="ECO:0000256" key="6">
    <source>
        <dbReference type="ARBA" id="ARBA00023004"/>
    </source>
</evidence>
<proteinExistence type="inferred from homology"/>
<dbReference type="InterPro" id="IPR034505">
    <property type="entry name" value="Coproporphyrinogen-III_oxidase"/>
</dbReference>
<keyword evidence="6 9" id="KW-0408">Iron</keyword>
<comment type="caution">
    <text evidence="11">The sequence shown here is derived from an EMBL/GenBank/DDBJ whole genome shotgun (WGS) entry which is preliminary data.</text>
</comment>
<dbReference type="GO" id="GO:0004109">
    <property type="term" value="F:coproporphyrinogen oxidase activity"/>
    <property type="evidence" value="ECO:0007669"/>
    <property type="project" value="InterPro"/>
</dbReference>
<dbReference type="PROSITE" id="PS51918">
    <property type="entry name" value="RADICAL_SAM"/>
    <property type="match status" value="1"/>
</dbReference>
<evidence type="ECO:0000256" key="1">
    <source>
        <dbReference type="ARBA" id="ARBA00006100"/>
    </source>
</evidence>
<evidence type="ECO:0000256" key="5">
    <source>
        <dbReference type="ARBA" id="ARBA00022723"/>
    </source>
</evidence>
<reference evidence="11 12" key="1">
    <citation type="submission" date="2017-12" db="EMBL/GenBank/DDBJ databases">
        <title>Phylogenetic diversity of female urinary microbiome.</title>
        <authorList>
            <person name="Thomas-White K."/>
            <person name="Wolfe A.J."/>
        </authorList>
    </citation>
    <scope>NUCLEOTIDE SEQUENCE [LARGE SCALE GENOMIC DNA]</scope>
    <source>
        <strain evidence="11 12">UMB0119</strain>
    </source>
</reference>
<dbReference type="GO" id="GO:0006779">
    <property type="term" value="P:porphyrin-containing compound biosynthetic process"/>
    <property type="evidence" value="ECO:0007669"/>
    <property type="project" value="InterPro"/>
</dbReference>
<dbReference type="NCBIfam" id="TIGR00539">
    <property type="entry name" value="hemN_rel"/>
    <property type="match status" value="1"/>
</dbReference>
<dbReference type="SFLD" id="SFLDS00029">
    <property type="entry name" value="Radical_SAM"/>
    <property type="match status" value="2"/>
</dbReference>
<dbReference type="CDD" id="cd01335">
    <property type="entry name" value="Radical_SAM"/>
    <property type="match status" value="1"/>
</dbReference>
<evidence type="ECO:0000256" key="8">
    <source>
        <dbReference type="ARBA" id="ARBA00023186"/>
    </source>
</evidence>
<dbReference type="InterPro" id="IPR007197">
    <property type="entry name" value="rSAM"/>
</dbReference>
<dbReference type="SFLD" id="SFLDF00288">
    <property type="entry name" value="HemN-like__clustered_with_nucl"/>
    <property type="match status" value="1"/>
</dbReference>
<keyword evidence="8 9" id="KW-0143">Chaperone</keyword>
<keyword evidence="9" id="KW-0963">Cytoplasm</keyword>
<dbReference type="InterPro" id="IPR006638">
    <property type="entry name" value="Elp3/MiaA/NifB-like_rSAM"/>
</dbReference>
<keyword evidence="12" id="KW-1185">Reference proteome</keyword>
<keyword evidence="3 9" id="KW-0349">Heme</keyword>
<evidence type="ECO:0000256" key="3">
    <source>
        <dbReference type="ARBA" id="ARBA00022617"/>
    </source>
</evidence>
<dbReference type="SFLD" id="SFLDF00562">
    <property type="entry name" value="HemN-like__clustered_with_heat"/>
    <property type="match status" value="1"/>
</dbReference>
<dbReference type="SFLD" id="SFLDG01082">
    <property type="entry name" value="B12-binding_domain_containing"/>
    <property type="match status" value="1"/>
</dbReference>
<keyword evidence="9" id="KW-0004">4Fe-4S</keyword>
<protein>
    <recommendedName>
        <fullName evidence="2 9">Heme chaperone HemW</fullName>
    </recommendedName>
</protein>
<evidence type="ECO:0000259" key="10">
    <source>
        <dbReference type="PROSITE" id="PS51918"/>
    </source>
</evidence>
<evidence type="ECO:0000256" key="7">
    <source>
        <dbReference type="ARBA" id="ARBA00023014"/>
    </source>
</evidence>
<dbReference type="AlphaFoldDB" id="A0A2I1M8N7"/>
<evidence type="ECO:0000256" key="4">
    <source>
        <dbReference type="ARBA" id="ARBA00022691"/>
    </source>
</evidence>
<accession>A0A2I1M8N7</accession>
<dbReference type="Proteomes" id="UP000234335">
    <property type="component" value="Unassembled WGS sequence"/>
</dbReference>
<dbReference type="Pfam" id="PF06969">
    <property type="entry name" value="HemN_C"/>
    <property type="match status" value="1"/>
</dbReference>
<dbReference type="GO" id="GO:0005737">
    <property type="term" value="C:cytoplasm"/>
    <property type="evidence" value="ECO:0007669"/>
    <property type="project" value="UniProtKB-SubCell"/>
</dbReference>
<comment type="similarity">
    <text evidence="1">Belongs to the anaerobic coproporphyrinogen-III oxidase family. HemW subfamily.</text>
</comment>
<dbReference type="SUPFAM" id="SSF102114">
    <property type="entry name" value="Radical SAM enzymes"/>
    <property type="match status" value="1"/>
</dbReference>
<comment type="subcellular location">
    <subcellularLocation>
        <location evidence="9">Cytoplasm</location>
    </subcellularLocation>
</comment>
<keyword evidence="7 9" id="KW-0411">Iron-sulfur</keyword>
<dbReference type="Gene3D" id="3.20.20.70">
    <property type="entry name" value="Aldolase class I"/>
    <property type="match status" value="1"/>
</dbReference>
<gene>
    <name evidence="11" type="ORF">CYJ34_06725</name>
</gene>
<organism evidence="11 12">
    <name type="scientific">Anaerococcus octavius</name>
    <dbReference type="NCBI Taxonomy" id="54007"/>
    <lineage>
        <taxon>Bacteria</taxon>
        <taxon>Bacillati</taxon>
        <taxon>Bacillota</taxon>
        <taxon>Tissierellia</taxon>
        <taxon>Tissierellales</taxon>
        <taxon>Peptoniphilaceae</taxon>
        <taxon>Anaerococcus</taxon>
    </lineage>
</organism>
<name>A0A2I1M8N7_9FIRM</name>
<dbReference type="InterPro" id="IPR010723">
    <property type="entry name" value="HemN_C"/>
</dbReference>
<dbReference type="InterPro" id="IPR058240">
    <property type="entry name" value="rSAM_sf"/>
</dbReference>
<dbReference type="GO" id="GO:0051539">
    <property type="term" value="F:4 iron, 4 sulfur cluster binding"/>
    <property type="evidence" value="ECO:0007669"/>
    <property type="project" value="UniProtKB-UniRule"/>
</dbReference>
<dbReference type="EMBL" id="PKGS01000004">
    <property type="protein sequence ID" value="PKZ16502.1"/>
    <property type="molecule type" value="Genomic_DNA"/>
</dbReference>
<dbReference type="InterPro" id="IPR013785">
    <property type="entry name" value="Aldolase_TIM"/>
</dbReference>
<dbReference type="PANTHER" id="PTHR13932:SF5">
    <property type="entry name" value="RADICAL S-ADENOSYL METHIONINE DOMAIN-CONTAINING PROTEIN 1, MITOCHONDRIAL"/>
    <property type="match status" value="1"/>
</dbReference>
<evidence type="ECO:0000256" key="9">
    <source>
        <dbReference type="RuleBase" id="RU364116"/>
    </source>
</evidence>
<dbReference type="InterPro" id="IPR004559">
    <property type="entry name" value="HemW-like"/>
</dbReference>
<dbReference type="GO" id="GO:0046872">
    <property type="term" value="F:metal ion binding"/>
    <property type="evidence" value="ECO:0007669"/>
    <property type="project" value="UniProtKB-UniRule"/>
</dbReference>
<evidence type="ECO:0000256" key="2">
    <source>
        <dbReference type="ARBA" id="ARBA00017228"/>
    </source>
</evidence>